<reference evidence="1" key="1">
    <citation type="journal article" date="2015" name="PeerJ">
        <title>First genomic representation of candidate bacterial phylum KSB3 points to enhanced environmental sensing as a trigger of wastewater bulking.</title>
        <authorList>
            <person name="Sekiguchi Y."/>
            <person name="Ohashi A."/>
            <person name="Parks D.H."/>
            <person name="Yamauchi T."/>
            <person name="Tyson G.W."/>
            <person name="Hugenholtz P."/>
        </authorList>
    </citation>
    <scope>NUCLEOTIDE SEQUENCE [LARGE SCALE GENOMIC DNA]</scope>
</reference>
<dbReference type="Pfam" id="PF06224">
    <property type="entry name" value="AlkZ-like"/>
    <property type="match status" value="1"/>
</dbReference>
<dbReference type="eggNOG" id="COG3214">
    <property type="taxonomic scope" value="Bacteria"/>
</dbReference>
<evidence type="ECO:0000313" key="2">
    <source>
        <dbReference type="Proteomes" id="UP000030661"/>
    </source>
</evidence>
<evidence type="ECO:0008006" key="3">
    <source>
        <dbReference type="Google" id="ProtNLM"/>
    </source>
</evidence>
<dbReference type="PANTHER" id="PTHR30528:SF0">
    <property type="entry name" value="CYTOPLASMIC PROTEIN"/>
    <property type="match status" value="1"/>
</dbReference>
<dbReference type="STRING" id="1499967.U27_00358"/>
<gene>
    <name evidence="1" type="ORF">U27_00358</name>
</gene>
<name>A0A081C7A6_VECG1</name>
<proteinExistence type="predicted"/>
<evidence type="ECO:0000313" key="1">
    <source>
        <dbReference type="EMBL" id="GAK60461.1"/>
    </source>
</evidence>
<dbReference type="AlphaFoldDB" id="A0A081C7A6"/>
<organism evidence="1">
    <name type="scientific">Vecturithrix granuli</name>
    <dbReference type="NCBI Taxonomy" id="1499967"/>
    <lineage>
        <taxon>Bacteria</taxon>
        <taxon>Candidatus Moduliflexota</taxon>
        <taxon>Candidatus Vecturitrichia</taxon>
        <taxon>Candidatus Vecturitrichales</taxon>
        <taxon>Candidatus Vecturitrichaceae</taxon>
        <taxon>Candidatus Vecturithrix</taxon>
    </lineage>
</organism>
<accession>A0A081C7A6</accession>
<protein>
    <recommendedName>
        <fullName evidence="3">Cytoplasmic protein</fullName>
    </recommendedName>
</protein>
<dbReference type="EMBL" id="DF820473">
    <property type="protein sequence ID" value="GAK60461.1"/>
    <property type="molecule type" value="Genomic_DNA"/>
</dbReference>
<dbReference type="HOGENOM" id="CLU_043035_0_1_0"/>
<dbReference type="InterPro" id="IPR009351">
    <property type="entry name" value="AlkZ-like"/>
</dbReference>
<sequence length="407" mass="47474">MKNIQITPELARRIALHAQLLDGSAEFPAGKEGVARIIEQLGYVQIDTIAVIERAHHHTLQTRAADYDAVLLHDLQANDRRVFEYWGHAMSYLPMRDYRYYLPRMQQFAASKSPGIQRRLNKCGHLLQPILERIRQEGPVTSKDFEALPQEKGGAWWDWKPSKIALELLFWRGEIMVTERRKFQKVYDLTERVLPEGTDTRMPSDAEVEEFRVRRALSAYGIARAKDIHAFLQLDSKNRSKTSGLTALVEAGEVIPLTIRNRNGAEYYTLPATLEQTDQFSRRPATLHFLSPFDNLIIRRERVQHLFDFDFALECYLPAKKRTYGYFLVPMLWGDRFVGRFDPKADRKSKTLILRNLVFEPDFQDFETFLPIFGQKLREFARFNQCDTISIEKSTPRTIPEHCKDFF</sequence>
<dbReference type="Proteomes" id="UP000030661">
    <property type="component" value="Unassembled WGS sequence"/>
</dbReference>
<keyword evidence="2" id="KW-1185">Reference proteome</keyword>
<dbReference type="PANTHER" id="PTHR30528">
    <property type="entry name" value="CYTOPLASMIC PROTEIN"/>
    <property type="match status" value="1"/>
</dbReference>